<dbReference type="InterPro" id="IPR004360">
    <property type="entry name" value="Glyas_Fos-R_dOase_dom"/>
</dbReference>
<evidence type="ECO:0000313" key="2">
    <source>
        <dbReference type="EMBL" id="SQI58675.1"/>
    </source>
</evidence>
<sequence length="116" mass="13224">MNPIFNQIGTVFVPVSNIEKARDWYCDILGLPADDEILFGHLFIVPMHGTGLVLDSKIYSKNNIFTAPAFQFLTDNIERAYTYMEGKKVELTTGIEHNQWFNFKDADGNLLMVCKC</sequence>
<dbReference type="Pfam" id="PF00903">
    <property type="entry name" value="Glyoxalase"/>
    <property type="match status" value="1"/>
</dbReference>
<gene>
    <name evidence="2" type="ORF">NCTC4824_02255</name>
</gene>
<dbReference type="AlphaFoldDB" id="A0A2X4Z394"/>
<dbReference type="Proteomes" id="UP000249134">
    <property type="component" value="Chromosome 1"/>
</dbReference>
<evidence type="ECO:0000313" key="3">
    <source>
        <dbReference type="Proteomes" id="UP000249134"/>
    </source>
</evidence>
<name>A0A2X4Z394_LEDLE</name>
<dbReference type="Gene3D" id="3.10.180.10">
    <property type="entry name" value="2,3-Dihydroxybiphenyl 1,2-Dioxygenase, domain 1"/>
    <property type="match status" value="1"/>
</dbReference>
<dbReference type="KEGG" id="blen:NCTC4824_02255"/>
<proteinExistence type="predicted"/>
<dbReference type="SUPFAM" id="SSF54593">
    <property type="entry name" value="Glyoxalase/Bleomycin resistance protein/Dihydroxybiphenyl dioxygenase"/>
    <property type="match status" value="1"/>
</dbReference>
<protein>
    <submittedName>
        <fullName evidence="2">Glyoxalase/bleomycin resistance protein</fullName>
    </submittedName>
</protein>
<dbReference type="RefSeq" id="WP_066138603.1">
    <property type="nucleotide sequence ID" value="NZ_CBCSGM010000001.1"/>
</dbReference>
<reference evidence="2 3" key="1">
    <citation type="submission" date="2018-06" db="EMBL/GenBank/DDBJ databases">
        <authorList>
            <consortium name="Pathogen Informatics"/>
            <person name="Doyle S."/>
        </authorList>
    </citation>
    <scope>NUCLEOTIDE SEQUENCE [LARGE SCALE GENOMIC DNA]</scope>
    <source>
        <strain evidence="2 3">NCTC4824</strain>
    </source>
</reference>
<dbReference type="EMBL" id="LS483476">
    <property type="protein sequence ID" value="SQI58675.1"/>
    <property type="molecule type" value="Genomic_DNA"/>
</dbReference>
<dbReference type="InterPro" id="IPR029068">
    <property type="entry name" value="Glyas_Bleomycin-R_OHBP_Dase"/>
</dbReference>
<feature type="domain" description="Glyoxalase/fosfomycin resistance/dioxygenase" evidence="1">
    <location>
        <begin position="8"/>
        <end position="112"/>
    </location>
</feature>
<dbReference type="STRING" id="1348624.GCA_001591545_01308"/>
<organism evidence="2 3">
    <name type="scientific">Lederbergia lenta</name>
    <name type="common">Bacillus lentus</name>
    <dbReference type="NCBI Taxonomy" id="1467"/>
    <lineage>
        <taxon>Bacteria</taxon>
        <taxon>Bacillati</taxon>
        <taxon>Bacillota</taxon>
        <taxon>Bacilli</taxon>
        <taxon>Bacillales</taxon>
        <taxon>Bacillaceae</taxon>
        <taxon>Lederbergia</taxon>
    </lineage>
</organism>
<accession>A0A2X4Z394</accession>
<keyword evidence="3" id="KW-1185">Reference proteome</keyword>
<evidence type="ECO:0000259" key="1">
    <source>
        <dbReference type="Pfam" id="PF00903"/>
    </source>
</evidence>